<feature type="compositionally biased region" description="Polar residues" evidence="11">
    <location>
        <begin position="119"/>
        <end position="138"/>
    </location>
</feature>
<keyword evidence="5" id="KW-0677">Repeat</keyword>
<evidence type="ECO:0000256" key="9">
    <source>
        <dbReference type="ARBA" id="ARBA00023242"/>
    </source>
</evidence>
<keyword evidence="8" id="KW-0238">DNA-binding</keyword>
<feature type="compositionally biased region" description="Basic residues" evidence="11">
    <location>
        <begin position="1923"/>
        <end position="1933"/>
    </location>
</feature>
<feature type="compositionally biased region" description="Polar residues" evidence="11">
    <location>
        <begin position="1344"/>
        <end position="1355"/>
    </location>
</feature>
<feature type="compositionally biased region" description="Basic and acidic residues" evidence="11">
    <location>
        <begin position="1108"/>
        <end position="1119"/>
    </location>
</feature>
<feature type="compositionally biased region" description="Polar residues" evidence="11">
    <location>
        <begin position="1841"/>
        <end position="1854"/>
    </location>
</feature>
<dbReference type="InterPro" id="IPR036236">
    <property type="entry name" value="Znf_C2H2_sf"/>
</dbReference>
<feature type="region of interest" description="Disordered" evidence="11">
    <location>
        <begin position="1090"/>
        <end position="1119"/>
    </location>
</feature>
<feature type="compositionally biased region" description="Basic and acidic residues" evidence="11">
    <location>
        <begin position="1604"/>
        <end position="1631"/>
    </location>
</feature>
<dbReference type="GO" id="GO:0040034">
    <property type="term" value="P:regulation of development, heterochronic"/>
    <property type="evidence" value="ECO:0007669"/>
    <property type="project" value="UniProtKB-ARBA"/>
</dbReference>
<keyword evidence="9" id="KW-0539">Nucleus</keyword>
<evidence type="ECO:0000313" key="14">
    <source>
        <dbReference type="Proteomes" id="UP000735302"/>
    </source>
</evidence>
<feature type="region of interest" description="Disordered" evidence="11">
    <location>
        <begin position="1"/>
        <end position="194"/>
    </location>
</feature>
<keyword evidence="6 10" id="KW-0863">Zinc-finger</keyword>
<evidence type="ECO:0000313" key="13">
    <source>
        <dbReference type="EMBL" id="GFN92521.1"/>
    </source>
</evidence>
<evidence type="ECO:0000256" key="5">
    <source>
        <dbReference type="ARBA" id="ARBA00022737"/>
    </source>
</evidence>
<feature type="domain" description="C2H2-type" evidence="12">
    <location>
        <begin position="2037"/>
        <end position="2064"/>
    </location>
</feature>
<feature type="region of interest" description="Disordered" evidence="11">
    <location>
        <begin position="949"/>
        <end position="983"/>
    </location>
</feature>
<feature type="compositionally biased region" description="Basic and acidic residues" evidence="11">
    <location>
        <begin position="1567"/>
        <end position="1582"/>
    </location>
</feature>
<feature type="compositionally biased region" description="Low complexity" evidence="11">
    <location>
        <begin position="1334"/>
        <end position="1343"/>
    </location>
</feature>
<organism evidence="13 14">
    <name type="scientific">Plakobranchus ocellatus</name>
    <dbReference type="NCBI Taxonomy" id="259542"/>
    <lineage>
        <taxon>Eukaryota</taxon>
        <taxon>Metazoa</taxon>
        <taxon>Spiralia</taxon>
        <taxon>Lophotrochozoa</taxon>
        <taxon>Mollusca</taxon>
        <taxon>Gastropoda</taxon>
        <taxon>Heterobranchia</taxon>
        <taxon>Euthyneura</taxon>
        <taxon>Panpulmonata</taxon>
        <taxon>Sacoglossa</taxon>
        <taxon>Placobranchoidea</taxon>
        <taxon>Plakobranchidae</taxon>
        <taxon>Plakobranchus</taxon>
    </lineage>
</organism>
<proteinExistence type="inferred from homology"/>
<feature type="domain" description="C2H2-type" evidence="12">
    <location>
        <begin position="846"/>
        <end position="873"/>
    </location>
</feature>
<feature type="compositionally biased region" description="Polar residues" evidence="11">
    <location>
        <begin position="89"/>
        <end position="110"/>
    </location>
</feature>
<comment type="similarity">
    <text evidence="2">Belongs to the hunchback C2H2-type zinc-finger protein family.</text>
</comment>
<dbReference type="Gene3D" id="3.30.160.60">
    <property type="entry name" value="Classic Zinc Finger"/>
    <property type="match status" value="3"/>
</dbReference>
<feature type="region of interest" description="Disordered" evidence="11">
    <location>
        <begin position="1026"/>
        <end position="1048"/>
    </location>
</feature>
<feature type="domain" description="C2H2-type" evidence="12">
    <location>
        <begin position="874"/>
        <end position="901"/>
    </location>
</feature>
<feature type="compositionally biased region" description="Basic and acidic residues" evidence="11">
    <location>
        <begin position="1205"/>
        <end position="1219"/>
    </location>
</feature>
<dbReference type="PANTHER" id="PTHR24403">
    <property type="entry name" value="ZINC FINGER PROTEIN"/>
    <property type="match status" value="1"/>
</dbReference>
<feature type="compositionally biased region" description="Basic residues" evidence="11">
    <location>
        <begin position="1462"/>
        <end position="1472"/>
    </location>
</feature>
<dbReference type="EMBL" id="BLXT01002252">
    <property type="protein sequence ID" value="GFN92521.1"/>
    <property type="molecule type" value="Genomic_DNA"/>
</dbReference>
<feature type="compositionally biased region" description="Polar residues" evidence="11">
    <location>
        <begin position="539"/>
        <end position="560"/>
    </location>
</feature>
<feature type="compositionally biased region" description="Polar residues" evidence="11">
    <location>
        <begin position="623"/>
        <end position="636"/>
    </location>
</feature>
<feature type="compositionally biased region" description="Polar residues" evidence="11">
    <location>
        <begin position="1743"/>
        <end position="1767"/>
    </location>
</feature>
<feature type="compositionally biased region" description="Polar residues" evidence="11">
    <location>
        <begin position="1444"/>
        <end position="1454"/>
    </location>
</feature>
<dbReference type="SMART" id="SM00355">
    <property type="entry name" value="ZnF_C2H2"/>
    <property type="match status" value="7"/>
</dbReference>
<evidence type="ECO:0000256" key="7">
    <source>
        <dbReference type="ARBA" id="ARBA00022833"/>
    </source>
</evidence>
<feature type="compositionally biased region" description="Basic and acidic residues" evidence="11">
    <location>
        <begin position="1371"/>
        <end position="1386"/>
    </location>
</feature>
<feature type="compositionally biased region" description="Basic and acidic residues" evidence="11">
    <location>
        <begin position="1699"/>
        <end position="1715"/>
    </location>
</feature>
<comment type="subcellular location">
    <subcellularLocation>
        <location evidence="1">Nucleus</location>
    </subcellularLocation>
</comment>
<feature type="compositionally biased region" description="Basic and acidic residues" evidence="11">
    <location>
        <begin position="374"/>
        <end position="385"/>
    </location>
</feature>
<dbReference type="PROSITE" id="PS00028">
    <property type="entry name" value="ZINC_FINGER_C2H2_1"/>
    <property type="match status" value="3"/>
</dbReference>
<sequence>METLTEPGVLPHSHHAPHPYLGGTGGPNSAAGVHAGFFSGTNLSSASSANTPPEASGSAQQNYEHFSRMPGAPTTGVAPQACFQPYPYKQQQGPNSLQQAQESALSNSIEPNYPKQKGQDYSSTRGEPNFSNYQNIGDSYSRKADAGLYSFPRSSHSEPPSSPFHNSQTTMMQGFPRHHVSPTTTAGKGAGIPDVGEENRREIVQETRQGVLSPFAPDTSEGYRNSSGPDAMSARQALFSHPGKDQGLRRDLHNARCDDNDFVQPFYYEKLTNRGLGSKGITYNSNRTDGENREFNFSNKKHSSFPESVDAMTSFRSVRGSSEAEVMAYDNEHYPVTDDLAIPPGEMGIKNRDRLERSASHDVQSVNWGSEMAQSRDERDADGRPLRSLTLDPSLHRRHSRSGSLMFSERQEFNNYSHLHERSLDFPQQDIARERAKYFGSHDERTQPDDVLMSPAKPIRRPSDTGQIIGDPEGAAVPQQSPNRPLPPHASPSSHMTQSNHSGHHDKQSEAMVSPYLYNEGRSELEASCGPEVKTLASSRVQGNSTNANTDLGPSTSQTAEMPPKESHIFMPVKQGDHINRNIRGRNSDDRDEDGDDIDGDRKTEDGNDDCGGDQKPPCGPRMSQSQGHTSDSSISKVDRTPPSLDDNSSASLRDHQRERHVSRGDSTDNIREDYADFTAKRELFSEDEDDEDSQEANSHRGRFHGSSPPLSMSPPSPDSSMTYPPPYPNPFFSPVRGLNPSMPFGSHRGGPGTGPGFPFGKDFHGRFPMPGMGGAPEMSMGGLSRVGPRRGHHSQSRFMNPMGGMEDEKDIYFCHLCSYSAAFFFLGKDKFWEHARSHIKEDKLLQCPKCSFVTEYKHHLEYHLRNHFGSKPFKCTKCNYSCVNKSMLNSHMKSHTNVYQYRCSECTYATKYCHSLKLHLKKYGHKPATVLNQDGSLPQGLDVDASGLSVATKRGPPRGPRGPRKDKSGGGGGNGGDPYLSQLFGMPPVPMGVPGMGPHTMNAINPMLNGMMPFWPMIPGPGGLPGHAHHPHSPHHPSPPQPGMLPGMGNLARQIRLGGETGRMPPHDMDVDSVPSSAACDILSKSMNREQMGDRPHSVNSDNRGIAPKEENSDRERRGMFTSEFNNRDEFAACNLCDFVADSTRALCMHYVDVHKEEPGRDFRRDFGMISREHESFREAQMRTGPSSFRDCGSDIDRKILDGNEKDIERRRMSEPPKDILYGNGHSGNDHHRRNSLTGLLSEGNPDSRRANTKGLEASDGNVSARFSAESAFPERERARGLDRCLSGLDSTQEEDLHKISGGAGDEDRGMNILHQMTLKFGDSAAIQKDIPSSTSISRSKSTVNTVSGNQSELLSRDPDRSRGNRSGRGHKESPLDLTKPKSDSSSDVDNTDSPTDFRDDYDITRTSGVDDSNEAKADEGKSLSKVTEILLKKRPYPEEAHNATQMSAQSKITDAGHTIMPRKRSRKGKAYKLDKICLKLQEQQASSPLDSDGNDSDMEMNFSTFQPLMPSVENADEKEGKDKENTEAKKDETGNNGNENDLINELEAGHENDGADSDGTEEYTNDEKKDDLEDFKEHTEVLNTQDSVESTDEKTLVNVSNDVEKEKDATLNHFKEEENTDTLKQRENNDENEVEEGEESDFEELQRSLKMLNGGDDSEGQQQETGTSEMKENSDACIAQKEQENPIESTGCADITTESKLHTIKEEIHEIPHSPDQLRNMSECHSDKENSDYLHKAPFSPASSLHPCSTSIKPSLTPPENTSINRLDQCSFDSEEEIDQADLIHTVLENRKKPLPPAVRRGTELAWKLLNDPVNPVTSLPIPVTPSTSSSKIVARENAGSTSPDHQSQSNRPRASSPTTPLPSTSAPPNPPGTFTPCSPRPGVEMSAPSSPMRNGLRHHHPVYRQPLPYHQQQQQFHNTQNHHSHPHSHSHPQYQPPPALHRNNHLLFPAHYGSSPGLNNLTNPPSTKPGSLSSTSSSSMPIPLPPTPMAFIPPTNRMERLHDQASGLGFHGGPAVTSPVKPSQASVTQKSELYECTYCDLTFRDCVMYTVHMGYHSNQNPFKCNSCGIICRDKVEFFLHIARSPHA</sequence>
<feature type="compositionally biased region" description="Low complexity" evidence="11">
    <location>
        <begin position="150"/>
        <end position="167"/>
    </location>
</feature>
<evidence type="ECO:0000259" key="12">
    <source>
        <dbReference type="PROSITE" id="PS50157"/>
    </source>
</evidence>
<evidence type="ECO:0000256" key="11">
    <source>
        <dbReference type="SAM" id="MobiDB-lite"/>
    </source>
</evidence>
<comment type="caution">
    <text evidence="13">The sequence shown here is derived from an EMBL/GenBank/DDBJ whole genome shotgun (WGS) entry which is preliminary data.</text>
</comment>
<feature type="region of interest" description="Disordered" evidence="11">
    <location>
        <begin position="439"/>
        <end position="508"/>
    </location>
</feature>
<feature type="region of interest" description="Disordered" evidence="11">
    <location>
        <begin position="1262"/>
        <end position="1281"/>
    </location>
</feature>
<feature type="compositionally biased region" description="Polar residues" evidence="11">
    <location>
        <begin position="39"/>
        <end position="64"/>
    </location>
</feature>
<reference evidence="13 14" key="1">
    <citation type="journal article" date="2021" name="Elife">
        <title>Chloroplast acquisition without the gene transfer in kleptoplastic sea slugs, Plakobranchus ocellatus.</title>
        <authorList>
            <person name="Maeda T."/>
            <person name="Takahashi S."/>
            <person name="Yoshida T."/>
            <person name="Shimamura S."/>
            <person name="Takaki Y."/>
            <person name="Nagai Y."/>
            <person name="Toyoda A."/>
            <person name="Suzuki Y."/>
            <person name="Arimoto A."/>
            <person name="Ishii H."/>
            <person name="Satoh N."/>
            <person name="Nishiyama T."/>
            <person name="Hasebe M."/>
            <person name="Maruyama T."/>
            <person name="Minagawa J."/>
            <person name="Obokata J."/>
            <person name="Shigenobu S."/>
        </authorList>
    </citation>
    <scope>NUCLEOTIDE SEQUENCE [LARGE SCALE GENOMIC DNA]</scope>
</reference>
<dbReference type="PROSITE" id="PS50157">
    <property type="entry name" value="ZINC_FINGER_C2H2_2"/>
    <property type="match status" value="3"/>
</dbReference>
<feature type="compositionally biased region" description="Basic and acidic residues" evidence="11">
    <location>
        <begin position="1724"/>
        <end position="1737"/>
    </location>
</feature>
<evidence type="ECO:0000256" key="3">
    <source>
        <dbReference type="ARBA" id="ARBA00022473"/>
    </source>
</evidence>
<dbReference type="PANTHER" id="PTHR24403:SF67">
    <property type="entry name" value="FI01116P-RELATED"/>
    <property type="match status" value="1"/>
</dbReference>
<feature type="compositionally biased region" description="Low complexity" evidence="11">
    <location>
        <begin position="1855"/>
        <end position="1867"/>
    </location>
</feature>
<keyword evidence="7" id="KW-0862">Zinc</keyword>
<dbReference type="GO" id="GO:0045944">
    <property type="term" value="P:positive regulation of transcription by RNA polymerase II"/>
    <property type="evidence" value="ECO:0007669"/>
    <property type="project" value="TreeGrafter"/>
</dbReference>
<gene>
    <name evidence="13" type="ORF">PoB_001902700</name>
</gene>
<accession>A0AAV3ZB84</accession>
<evidence type="ECO:0000256" key="4">
    <source>
        <dbReference type="ARBA" id="ARBA00022723"/>
    </source>
</evidence>
<feature type="compositionally biased region" description="Basic and acidic residues" evidence="11">
    <location>
        <begin position="1517"/>
        <end position="1535"/>
    </location>
</feature>
<dbReference type="GO" id="GO:0000122">
    <property type="term" value="P:negative regulation of transcription by RNA polymerase II"/>
    <property type="evidence" value="ECO:0007669"/>
    <property type="project" value="UniProtKB-ARBA"/>
</dbReference>
<dbReference type="FunFam" id="3.30.160.60:FF:001301">
    <property type="entry name" value="Blast:Protein hunchback"/>
    <property type="match status" value="1"/>
</dbReference>
<feature type="compositionally biased region" description="Basic and acidic residues" evidence="11">
    <location>
        <begin position="439"/>
        <end position="448"/>
    </location>
</feature>
<feature type="compositionally biased region" description="Low complexity" evidence="11">
    <location>
        <begin position="1387"/>
        <end position="1396"/>
    </location>
</feature>
<feature type="compositionally biased region" description="Low complexity" evidence="11">
    <location>
        <begin position="1967"/>
        <end position="1984"/>
    </location>
</feature>
<dbReference type="Proteomes" id="UP000735302">
    <property type="component" value="Unassembled WGS sequence"/>
</dbReference>
<dbReference type="GO" id="GO:0005634">
    <property type="term" value="C:nucleus"/>
    <property type="evidence" value="ECO:0007669"/>
    <property type="project" value="UniProtKB-SubCell"/>
</dbReference>
<feature type="region of interest" description="Disordered" evidence="11">
    <location>
        <begin position="1333"/>
        <end position="1767"/>
    </location>
</feature>
<evidence type="ECO:0000256" key="2">
    <source>
        <dbReference type="ARBA" id="ARBA00007746"/>
    </source>
</evidence>
<keyword evidence="4" id="KW-0479">Metal-binding</keyword>
<feature type="compositionally biased region" description="Polar residues" evidence="11">
    <location>
        <begin position="491"/>
        <end position="501"/>
    </location>
</feature>
<feature type="region of interest" description="Disordered" evidence="11">
    <location>
        <begin position="1205"/>
        <end position="1257"/>
    </location>
</feature>
<feature type="compositionally biased region" description="Basic and acidic residues" evidence="11">
    <location>
        <begin position="653"/>
        <end position="685"/>
    </location>
</feature>
<dbReference type="InterPro" id="IPR050688">
    <property type="entry name" value="Zinc_finger/UBP_domain"/>
</dbReference>
<feature type="compositionally biased region" description="Acidic residues" evidence="11">
    <location>
        <begin position="590"/>
        <end position="599"/>
    </location>
</feature>
<evidence type="ECO:0000256" key="8">
    <source>
        <dbReference type="ARBA" id="ARBA00023125"/>
    </source>
</evidence>
<feature type="compositionally biased region" description="Pro residues" evidence="11">
    <location>
        <begin position="712"/>
        <end position="729"/>
    </location>
</feature>
<dbReference type="SUPFAM" id="SSF57667">
    <property type="entry name" value="beta-beta-alpha zinc fingers"/>
    <property type="match status" value="3"/>
</dbReference>
<protein>
    <submittedName>
        <fullName evidence="13">Protein hunchback</fullName>
    </submittedName>
</protein>
<feature type="region of interest" description="Disordered" evidence="11">
    <location>
        <begin position="1815"/>
        <end position="1986"/>
    </location>
</feature>
<feature type="compositionally biased region" description="Acidic residues" evidence="11">
    <location>
        <begin position="1632"/>
        <end position="1645"/>
    </location>
</feature>
<keyword evidence="3" id="KW-0217">Developmental protein</keyword>
<feature type="compositionally biased region" description="Basic and acidic residues" evidence="11">
    <location>
        <begin position="1415"/>
        <end position="1424"/>
    </location>
</feature>
<evidence type="ECO:0000256" key="10">
    <source>
        <dbReference type="PROSITE-ProRule" id="PRU00042"/>
    </source>
</evidence>
<name>A0AAV3ZB84_9GAST</name>
<dbReference type="GO" id="GO:0000977">
    <property type="term" value="F:RNA polymerase II transcription regulatory region sequence-specific DNA binding"/>
    <property type="evidence" value="ECO:0007669"/>
    <property type="project" value="UniProtKB-ARBA"/>
</dbReference>
<feature type="region of interest" description="Disordered" evidence="11">
    <location>
        <begin position="539"/>
        <end position="729"/>
    </location>
</feature>
<evidence type="ECO:0000256" key="1">
    <source>
        <dbReference type="ARBA" id="ARBA00004123"/>
    </source>
</evidence>
<dbReference type="GO" id="GO:0008270">
    <property type="term" value="F:zinc ion binding"/>
    <property type="evidence" value="ECO:0007669"/>
    <property type="project" value="UniProtKB-KW"/>
</dbReference>
<keyword evidence="14" id="KW-1185">Reference proteome</keyword>
<feature type="compositionally biased region" description="Acidic residues" evidence="11">
    <location>
        <begin position="686"/>
        <end position="695"/>
    </location>
</feature>
<feature type="region of interest" description="Disordered" evidence="11">
    <location>
        <begin position="357"/>
        <end position="403"/>
    </location>
</feature>
<feature type="compositionally biased region" description="Low complexity" evidence="11">
    <location>
        <begin position="1913"/>
        <end position="1922"/>
    </location>
</feature>
<dbReference type="InterPro" id="IPR013087">
    <property type="entry name" value="Znf_C2H2_type"/>
</dbReference>
<evidence type="ECO:0000256" key="6">
    <source>
        <dbReference type="ARBA" id="ARBA00022771"/>
    </source>
</evidence>
<feature type="compositionally biased region" description="Acidic residues" evidence="11">
    <location>
        <begin position="1556"/>
        <end position="1566"/>
    </location>
</feature>